<dbReference type="RefSeq" id="WP_141297514.1">
    <property type="nucleotide sequence ID" value="NZ_BJMN01000022.1"/>
</dbReference>
<organism evidence="1 2">
    <name type="scientific">Streptomyces gardneri</name>
    <dbReference type="NCBI Taxonomy" id="66892"/>
    <lineage>
        <taxon>Bacteria</taxon>
        <taxon>Bacillati</taxon>
        <taxon>Actinomycetota</taxon>
        <taxon>Actinomycetes</taxon>
        <taxon>Kitasatosporales</taxon>
        <taxon>Streptomycetaceae</taxon>
        <taxon>Streptomyces</taxon>
    </lineage>
</organism>
<protein>
    <submittedName>
        <fullName evidence="1">Uncharacterized protein</fullName>
    </submittedName>
</protein>
<keyword evidence="2" id="KW-1185">Reference proteome</keyword>
<dbReference type="OrthoDB" id="3196580at2"/>
<name>A0A4Y3RM94_9ACTN</name>
<gene>
    <name evidence="1" type="ORF">SGA01_36830</name>
</gene>
<dbReference type="Proteomes" id="UP000315226">
    <property type="component" value="Unassembled WGS sequence"/>
</dbReference>
<sequence>MAFEWDGIGQPHFDRVVEVLVHRLYSETAEVRAVNGRGGDGGRDIDVVQGGRLRIYQLKYFPDGLQGRGRRPSIKKSFKRAMEHDPYEWVLVVPCTLTPGERAFVLGLAEGRDVKVTVMDRTVLDDRLAAHIDIERSLSRTTGDGGLLEYAKIMNREQDILACGTADLSTRVQALGRVVDDLDPNWTVDFAREGDNVIQTLRAKHPRAQEVSPITMSIAGTAMDADLAAAVTRSLGFGVAEPVELPPDVVERLTVSGPDWIAQTFTNTTVSWKPISRVSGADTAVSVAFLGEDGSVQASYAGRLKARGAGSLETSIEVDLPGALLRVLRPFDESAPAKLAYQFDLAGLGPAEALKVLRLRRRLLLGGGFRVMIDGQLAGAGWCLPESGTADDLRRWAQLQLFLEDLEVVQRHCEQDFPIPADMSMTDRIALRMARLLIEGRCVASPFSRELTSTLTWIDDANTRELLSGRPQSLRVTSSEYGVTIAGHLLNLGSVCIFHTEVTVDDGPAVVESLRSGRVSEATLVLRPARGEHYRMFLTDSPDDGMPLSPCPLGLDGFPDPR</sequence>
<evidence type="ECO:0000313" key="2">
    <source>
        <dbReference type="Proteomes" id="UP000315226"/>
    </source>
</evidence>
<accession>A0A4Y3RM94</accession>
<dbReference type="EMBL" id="BJMN01000022">
    <property type="protein sequence ID" value="GEB58078.1"/>
    <property type="molecule type" value="Genomic_DNA"/>
</dbReference>
<reference evidence="1 2" key="1">
    <citation type="submission" date="2019-06" db="EMBL/GenBank/DDBJ databases">
        <title>Whole genome shotgun sequence of Streptomyces gardneri NBRC 12865.</title>
        <authorList>
            <person name="Hosoyama A."/>
            <person name="Uohara A."/>
            <person name="Ohji S."/>
            <person name="Ichikawa N."/>
        </authorList>
    </citation>
    <scope>NUCLEOTIDE SEQUENCE [LARGE SCALE GENOMIC DNA]</scope>
    <source>
        <strain evidence="1 2">NBRC 12865</strain>
    </source>
</reference>
<dbReference type="AlphaFoldDB" id="A0A4Y3RM94"/>
<evidence type="ECO:0000313" key="1">
    <source>
        <dbReference type="EMBL" id="GEB58078.1"/>
    </source>
</evidence>
<proteinExistence type="predicted"/>
<comment type="caution">
    <text evidence="1">The sequence shown here is derived from an EMBL/GenBank/DDBJ whole genome shotgun (WGS) entry which is preliminary data.</text>
</comment>